<name>A0A0Q0YEV6_LEULA</name>
<protein>
    <submittedName>
        <fullName evidence="3 4">N-acetyltransferase</fullName>
    </submittedName>
</protein>
<gene>
    <name evidence="4" type="ORF">FGL83_02770</name>
    <name evidence="3" type="ORF">GQS40_13935</name>
</gene>
<reference evidence="4 5" key="1">
    <citation type="submission" date="2019-06" db="EMBL/GenBank/DDBJ databases">
        <title>Genome analyses of bacteria isolated from kimchi.</title>
        <authorList>
            <person name="Lee S."/>
            <person name="Ahn S."/>
            <person name="Roh S."/>
        </authorList>
    </citation>
    <scope>NUCLEOTIDE SEQUENCE [LARGE SCALE GENOMIC DNA]</scope>
    <source>
        <strain evidence="4 5">CBA3625</strain>
    </source>
</reference>
<dbReference type="SUPFAM" id="SSF55729">
    <property type="entry name" value="Acyl-CoA N-acyltransferases (Nat)"/>
    <property type="match status" value="1"/>
</dbReference>
<dbReference type="InterPro" id="IPR045057">
    <property type="entry name" value="Gcn5-rel_NAT"/>
</dbReference>
<dbReference type="STRING" id="1246.BCR17_03425"/>
<dbReference type="Pfam" id="PF14542">
    <property type="entry name" value="Acetyltransf_CG"/>
    <property type="match status" value="1"/>
</dbReference>
<evidence type="ECO:0000313" key="5">
    <source>
        <dbReference type="Proteomes" id="UP000321298"/>
    </source>
</evidence>
<proteinExistence type="predicted"/>
<dbReference type="PANTHER" id="PTHR31435:SF10">
    <property type="entry name" value="BSR4717 PROTEIN"/>
    <property type="match status" value="1"/>
</dbReference>
<dbReference type="CDD" id="cd04301">
    <property type="entry name" value="NAT_SF"/>
    <property type="match status" value="1"/>
</dbReference>
<organism evidence="3 6">
    <name type="scientific">Leuconostoc lactis</name>
    <dbReference type="NCBI Taxonomy" id="1246"/>
    <lineage>
        <taxon>Bacteria</taxon>
        <taxon>Bacillati</taxon>
        <taxon>Bacillota</taxon>
        <taxon>Bacilli</taxon>
        <taxon>Lactobacillales</taxon>
        <taxon>Lactobacillaceae</taxon>
        <taxon>Leuconostoc</taxon>
    </lineage>
</organism>
<dbReference type="eggNOG" id="COG2388">
    <property type="taxonomic scope" value="Bacteria"/>
</dbReference>
<keyword evidence="3" id="KW-0808">Transferase</keyword>
<reference evidence="3 6" key="2">
    <citation type="submission" date="2019-12" db="EMBL/GenBank/DDBJ databases">
        <title>Complete genome sequence of Leuconostoc lactis strain AVN1 provides insights into metabolic potential.</title>
        <authorList>
            <person name="Besrour N."/>
            <person name="Najjari A."/>
            <person name="Fhoula I."/>
            <person name="Jaballah S."/>
            <person name="Klibi N."/>
            <person name="Ouzari H.I."/>
        </authorList>
    </citation>
    <scope>NUCLEOTIDE SEQUENCE [LARGE SCALE GENOMIC DNA]</scope>
    <source>
        <strain evidence="3 6">AVN1</strain>
    </source>
</reference>
<dbReference type="InterPro" id="IPR016181">
    <property type="entry name" value="Acyl_CoA_acyltransferase"/>
</dbReference>
<dbReference type="PANTHER" id="PTHR31435">
    <property type="entry name" value="PROTEIN NATD1"/>
    <property type="match status" value="1"/>
</dbReference>
<evidence type="ECO:0000313" key="4">
    <source>
        <dbReference type="EMBL" id="QEA44824.1"/>
    </source>
</evidence>
<keyword evidence="5" id="KW-1185">Reference proteome</keyword>
<dbReference type="GeneID" id="66531102"/>
<evidence type="ECO:0000259" key="2">
    <source>
        <dbReference type="PROSITE" id="PS51729"/>
    </source>
</evidence>
<dbReference type="EMBL" id="WSZI01000021">
    <property type="protein sequence ID" value="MWN21856.1"/>
    <property type="molecule type" value="Genomic_DNA"/>
</dbReference>
<dbReference type="KEGG" id="llf:BCR17_03425"/>
<evidence type="ECO:0000313" key="3">
    <source>
        <dbReference type="EMBL" id="MWN21856.1"/>
    </source>
</evidence>
<dbReference type="OrthoDB" id="9793389at2"/>
<feature type="domain" description="N-acetyltransferase" evidence="2">
    <location>
        <begin position="2"/>
        <end position="91"/>
    </location>
</feature>
<dbReference type="AlphaFoldDB" id="A0A0Q0YEV6"/>
<accession>A0A0Q0YEV6</accession>
<dbReference type="PROSITE" id="PS51186">
    <property type="entry name" value="GNAT"/>
    <property type="match status" value="1"/>
</dbReference>
<dbReference type="EMBL" id="CP042387">
    <property type="protein sequence ID" value="QEA44824.1"/>
    <property type="molecule type" value="Genomic_DNA"/>
</dbReference>
<dbReference type="Proteomes" id="UP000478636">
    <property type="component" value="Unassembled WGS sequence"/>
</dbReference>
<dbReference type="Proteomes" id="UP000321298">
    <property type="component" value="Chromosome"/>
</dbReference>
<dbReference type="InterPro" id="IPR000182">
    <property type="entry name" value="GNAT_dom"/>
</dbReference>
<evidence type="ECO:0000259" key="1">
    <source>
        <dbReference type="PROSITE" id="PS51186"/>
    </source>
</evidence>
<dbReference type="InterPro" id="IPR031165">
    <property type="entry name" value="GNAT_YJDJ"/>
</dbReference>
<dbReference type="Gene3D" id="3.40.630.30">
    <property type="match status" value="1"/>
</dbReference>
<dbReference type="PROSITE" id="PS51729">
    <property type="entry name" value="GNAT_YJDJ"/>
    <property type="match status" value="1"/>
</dbReference>
<sequence>MDFQHEPGRYFLEADGKRLAEITYTTINDGQTYAINSTIVDPALRGQGVAAALLDAVVDEARANGMTVHPICSYARKAFFNQPDKYQEIQYKP</sequence>
<evidence type="ECO:0000313" key="6">
    <source>
        <dbReference type="Proteomes" id="UP000478636"/>
    </source>
</evidence>
<feature type="domain" description="N-acetyltransferase" evidence="1">
    <location>
        <begin position="1"/>
        <end position="93"/>
    </location>
</feature>
<dbReference type="GO" id="GO:0016747">
    <property type="term" value="F:acyltransferase activity, transferring groups other than amino-acyl groups"/>
    <property type="evidence" value="ECO:0007669"/>
    <property type="project" value="InterPro"/>
</dbReference>
<dbReference type="RefSeq" id="WP_010002509.1">
    <property type="nucleotide sequence ID" value="NZ_CALTUT010000004.1"/>
</dbReference>